<evidence type="ECO:0000313" key="3">
    <source>
        <dbReference type="Proteomes" id="UP000225706"/>
    </source>
</evidence>
<dbReference type="PANTHER" id="PTHR15031:SF6">
    <property type="entry name" value="CARTILAGE INTERMEDIATE LAYER PROTEIN 1-LIKE ISOFORM X1"/>
    <property type="match status" value="1"/>
</dbReference>
<dbReference type="InterPro" id="IPR056255">
    <property type="entry name" value="CILP-1/2_dom"/>
</dbReference>
<evidence type="ECO:0000313" key="2">
    <source>
        <dbReference type="EMBL" id="PFX20826.1"/>
    </source>
</evidence>
<dbReference type="InterPro" id="IPR003599">
    <property type="entry name" value="Ig_sub"/>
</dbReference>
<reference evidence="3" key="1">
    <citation type="journal article" date="2017" name="bioRxiv">
        <title>Comparative analysis of the genomes of Stylophora pistillata and Acropora digitifera provides evidence for extensive differences between species of corals.</title>
        <authorList>
            <person name="Voolstra C.R."/>
            <person name="Li Y."/>
            <person name="Liew Y.J."/>
            <person name="Baumgarten S."/>
            <person name="Zoccola D."/>
            <person name="Flot J.-F."/>
            <person name="Tambutte S."/>
            <person name="Allemand D."/>
            <person name="Aranda M."/>
        </authorList>
    </citation>
    <scope>NUCLEOTIDE SEQUENCE [LARGE SCALE GENOMIC DNA]</scope>
</reference>
<dbReference type="SMART" id="SM00409">
    <property type="entry name" value="IG"/>
    <property type="match status" value="1"/>
</dbReference>
<dbReference type="Proteomes" id="UP000225706">
    <property type="component" value="Unassembled WGS sequence"/>
</dbReference>
<dbReference type="OrthoDB" id="9980629at2759"/>
<dbReference type="Pfam" id="PF13927">
    <property type="entry name" value="Ig_3"/>
    <property type="match status" value="1"/>
</dbReference>
<dbReference type="InterPro" id="IPR013783">
    <property type="entry name" value="Ig-like_fold"/>
</dbReference>
<comment type="caution">
    <text evidence="2">The sequence shown here is derived from an EMBL/GenBank/DDBJ whole genome shotgun (WGS) entry which is preliminary data.</text>
</comment>
<dbReference type="PANTHER" id="PTHR15031">
    <property type="entry name" value="CARTILAGE INTERMEDIATE LAYER PROTEIN CLIP"/>
    <property type="match status" value="1"/>
</dbReference>
<keyword evidence="3" id="KW-1185">Reference proteome</keyword>
<dbReference type="InterPro" id="IPR039675">
    <property type="entry name" value="CILP1/CILP2"/>
</dbReference>
<protein>
    <submittedName>
        <fullName evidence="2">Cartilage intermediate layer protein 1</fullName>
    </submittedName>
</protein>
<dbReference type="InterPro" id="IPR003598">
    <property type="entry name" value="Ig_sub2"/>
</dbReference>
<dbReference type="Pfam" id="PF23708">
    <property type="entry name" value="CILP_5th"/>
    <property type="match status" value="1"/>
</dbReference>
<dbReference type="EMBL" id="LSMT01000301">
    <property type="protein sequence ID" value="PFX20826.1"/>
    <property type="molecule type" value="Genomic_DNA"/>
</dbReference>
<dbReference type="AlphaFoldDB" id="A0A2B4RUH8"/>
<dbReference type="Pfam" id="PF23591">
    <property type="entry name" value="CILP"/>
    <property type="match status" value="1"/>
</dbReference>
<gene>
    <name evidence="2" type="primary">CILP</name>
    <name evidence="2" type="ORF">AWC38_SpisGene14692</name>
</gene>
<dbReference type="CDD" id="cd00096">
    <property type="entry name" value="Ig"/>
    <property type="match status" value="1"/>
</dbReference>
<dbReference type="InterPro" id="IPR007110">
    <property type="entry name" value="Ig-like_dom"/>
</dbReference>
<dbReference type="SMART" id="SM00408">
    <property type="entry name" value="IGc2"/>
    <property type="match status" value="1"/>
</dbReference>
<dbReference type="InterPro" id="IPR036179">
    <property type="entry name" value="Ig-like_dom_sf"/>
</dbReference>
<name>A0A2B4RUH8_STYPI</name>
<accession>A0A2B4RUH8</accession>
<organism evidence="2 3">
    <name type="scientific">Stylophora pistillata</name>
    <name type="common">Smooth cauliflower coral</name>
    <dbReference type="NCBI Taxonomy" id="50429"/>
    <lineage>
        <taxon>Eukaryota</taxon>
        <taxon>Metazoa</taxon>
        <taxon>Cnidaria</taxon>
        <taxon>Anthozoa</taxon>
        <taxon>Hexacorallia</taxon>
        <taxon>Scleractinia</taxon>
        <taxon>Astrocoeniina</taxon>
        <taxon>Pocilloporidae</taxon>
        <taxon>Stylophora</taxon>
    </lineage>
</organism>
<feature type="domain" description="Ig-like" evidence="1">
    <location>
        <begin position="66"/>
        <end position="149"/>
    </location>
</feature>
<dbReference type="Gene3D" id="2.60.40.10">
    <property type="entry name" value="Immunoglobulins"/>
    <property type="match status" value="1"/>
</dbReference>
<proteinExistence type="predicted"/>
<sequence>MRRMEMSSGYFVTLGVCAIQQELLVTKAGFVPVKLTANVTTSTTANITAKMEMAVVPLSFIVPVAPFVTVHPKKKIRMPGQSVTFCCEGEGNPPPEIEWFKENNVIDKSFYNNNNNTLEINDVQGLNGSYRCRAINQFGSEFSNEADLMVLENSEDSCSSIPLSSNVSLPPGCLVNGTNSTTVDVGECEPITCVKRGVNFTSSCSDPPLCCSPLLFESVAIKCGVTISFEMSVVKRCGCGKCKEKQTIISGVAIGQDGNPATSVDLVFGGKSVGSTDAKGKFSFPVPKTTKRAIVTFKDLIHKKFVEEEKIFVVEEGQTAIYTVKLREKPAPVIFNASEPLDVPLGSDSSDGFADLELPENALLNEDGSVFEGIAKATVSVTDPRNQSDIESAPGDFSAMSEDGEEELLQTFGMIKVNLEDDNGKPLTMSKPMKVYLDPEKLNLTGSDGNVSVKLYWLDKKTGRWREAGEFKPEDGKHQRRRRSKRMFLAGTVTPYLGKRNLNFDTPNEQVALRVTVPDSKNDKDGAVLVRVGCFKPPKGYIEKITTYGVACIPIWRDAKCFVHASRGNNYYITDIDDTSAQKIFDHVKGSVKSITGRGNTITYYSFVSSLQDDTSIDGPTYSVNPPGKNKCEDSLNSSPPSNLKKSRQFVFKKPADDDTKPLQLLHKTQALNWATEVDEKCFIKINYTGKEEVVFMATSYGNKNFEINSTYGYNINTTQFISGKNVVCLQFKCPNADEKGVFLILTPINSKISGKFHIDDNLQQIMSCDKDVPVGKGQEMRLCITSKLIRLFKHGSYSICLNDQEDPQVTFRKGMY</sequence>
<dbReference type="InterPro" id="IPR056256">
    <property type="entry name" value="CILP-1/2_b-sand_dom2"/>
</dbReference>
<dbReference type="SUPFAM" id="SSF48726">
    <property type="entry name" value="Immunoglobulin"/>
    <property type="match status" value="1"/>
</dbReference>
<evidence type="ECO:0000259" key="1">
    <source>
        <dbReference type="PROSITE" id="PS50835"/>
    </source>
</evidence>
<dbReference type="PROSITE" id="PS50835">
    <property type="entry name" value="IG_LIKE"/>
    <property type="match status" value="1"/>
</dbReference>